<feature type="signal peptide" evidence="3">
    <location>
        <begin position="1"/>
        <end position="26"/>
    </location>
</feature>
<dbReference type="STRING" id="48936.NJ75_02016"/>
<dbReference type="SUPFAM" id="SSF49785">
    <property type="entry name" value="Galactose-binding domain-like"/>
    <property type="match status" value="2"/>
</dbReference>
<evidence type="ECO:0000259" key="4">
    <source>
        <dbReference type="Pfam" id="PF22666"/>
    </source>
</evidence>
<evidence type="ECO:0000313" key="6">
    <source>
        <dbReference type="Proteomes" id="UP000031338"/>
    </source>
</evidence>
<dbReference type="InterPro" id="IPR008979">
    <property type="entry name" value="Galactose-bd-like_sf"/>
</dbReference>
<evidence type="ECO:0000256" key="3">
    <source>
        <dbReference type="SAM" id="SignalP"/>
    </source>
</evidence>
<dbReference type="PATRIC" id="fig|48936.3.peg.2024"/>
<dbReference type="AlphaFoldDB" id="A0A0B9ABS4"/>
<dbReference type="NCBIfam" id="NF045579">
    <property type="entry name" value="rhamnoside_JR"/>
    <property type="match status" value="1"/>
</dbReference>
<feature type="chain" id="PRO_5002128276" evidence="3">
    <location>
        <begin position="27"/>
        <end position="1136"/>
    </location>
</feature>
<dbReference type="Gene3D" id="2.60.120.260">
    <property type="entry name" value="Galactose-binding domain-like"/>
    <property type="match status" value="2"/>
</dbReference>
<dbReference type="EMBL" id="JRVC01000008">
    <property type="protein sequence ID" value="KHS46780.1"/>
    <property type="molecule type" value="Genomic_DNA"/>
</dbReference>
<accession>A0A0B9ABS4</accession>
<dbReference type="RefSeq" id="WP_407668268.1">
    <property type="nucleotide sequence ID" value="NZ_JRVC01000008.1"/>
</dbReference>
<comment type="caution">
    <text evidence="5">The sequence shown here is derived from an EMBL/GenBank/DDBJ whole genome shotgun (WGS) entry which is preliminary data.</text>
</comment>
<dbReference type="PANTHER" id="PTHR43817">
    <property type="entry name" value="GLYCOSYL HYDROLASE"/>
    <property type="match status" value="1"/>
</dbReference>
<feature type="domain" description="Beta-mannosidase-like galactose-binding" evidence="4">
    <location>
        <begin position="1017"/>
        <end position="1088"/>
    </location>
</feature>
<evidence type="ECO:0000313" key="5">
    <source>
        <dbReference type="EMBL" id="KHS46780.1"/>
    </source>
</evidence>
<name>A0A0B9ABS4_9SPHN</name>
<dbReference type="Pfam" id="PF22666">
    <property type="entry name" value="Glyco_hydro_2_N2"/>
    <property type="match status" value="1"/>
</dbReference>
<protein>
    <submittedName>
        <fullName evidence="5">Glycoside hydrolase</fullName>
    </submittedName>
</protein>
<dbReference type="Pfam" id="PF17132">
    <property type="entry name" value="Glyco_hydro_106"/>
    <property type="match status" value="1"/>
</dbReference>
<dbReference type="GO" id="GO:0004553">
    <property type="term" value="F:hydrolase activity, hydrolyzing O-glycosyl compounds"/>
    <property type="evidence" value="ECO:0007669"/>
    <property type="project" value="UniProtKB-ARBA"/>
</dbReference>
<sequence>MMNIRRRISVAAILACSTLLSPVAFAEAPTAEQGATNPDPLAQQFQDPPMEARPRVWWHWMNGNVTKDGIAKDLDWMKRVGIGGLQNFDAGLQTPQVVGKRLVYMTPEWKDAFRFAASEADRLGLELAIAASPGWSETGGPWVKPEDGLKKVVWAQTRLRGGKRFTGKLPMPPVTTGPFLDMPDSDPLASITGEHGFEAPELYSDIAVLALPDTAAEDVLPSFSSDGKPISAAALADASLQTGVTLPRCPAEAPTTLVASYAKPQAIRSATIAIPGAKSMFAGPTLDIRLEASNDGTTWQPVASMPVTGAPSTVSFEPVTARHFRLVFVPLPFNGSNLGDPTPGVVVGGFVDMIAASAKAPLEIKQFRLTSETIIDQFEAKAGYAIARDYDALGEPDRAAVGVDPSRIVDLTGKMRPDGSLDWTPPKGKWRVIRLGSSLLGTTNHPAPPEATGLEVDKFDGAAVRRYLEHYIGTYKDAAGEDLVGKRGVRALLTDSIEVGAANWTPRMIEQFKRLRGYDPMPYLPTLAGVLVGTREQSDKFLRDYRQTLADLMASEHYGTVAQVAHENGLKVYGEALEDNRPSLGDDMAMRSHADVPMSALWTFGRKAGPNPSYLADMKGAASVAHVYGQNIVAAESMTSALAPWAYAPNELRRIIDLEFASGVNRPVVHTSVHQPVDDKVPGLSLAFFGQFFNRHEAWAELARPWVDYMARSSLLLQAGRNVADVAYFYGEEGPLTALYGRKPIGDAPKAHAYDFINRDALFDAIEVQDGEIVAKGGARYKAIQLGGSTRRMTVATLRRLATLVEAGATVVGHAPESSPALADGKADFAALVAKLWSGAPVTRLGAGQVIASADIDAALAKAGVSPDFRMSGASADAQVLFVHRNLGDGDLWFLNNRKTVDERVEARFRVTGKQPELWYADSGRSEPVSYRIENGETIVPLTLGAESSVFVVFRKPAKANSLMIKKAVPTAVATLDRPWQVAFQADRGAPAGITLPKLASLSDQAEPGVRYFSGMATYTSSFTLPKSVNAGAPLWLNLGEVGEIAEVSVNGKHVGYAWHKPYRVDLSGVVRKGVNSVEVKVANLWVNRLIGDAQPGAEKVTWTSFPTYRADTALRPSGLIGPVTLESAGEAQSNP</sequence>
<dbReference type="Proteomes" id="UP000031338">
    <property type="component" value="Unassembled WGS sequence"/>
</dbReference>
<keyword evidence="1 3" id="KW-0732">Signal</keyword>
<evidence type="ECO:0000256" key="1">
    <source>
        <dbReference type="ARBA" id="ARBA00022729"/>
    </source>
</evidence>
<reference evidence="5 6" key="1">
    <citation type="submission" date="2014-10" db="EMBL/GenBank/DDBJ databases">
        <title>Draft genome sequence of Novosphingobium subterraneum DSM 12447.</title>
        <authorList>
            <person name="Gan H.M."/>
            <person name="Gan H.Y."/>
            <person name="Savka M.A."/>
        </authorList>
    </citation>
    <scope>NUCLEOTIDE SEQUENCE [LARGE SCALE GENOMIC DNA]</scope>
    <source>
        <strain evidence="5 6">DSM 12447</strain>
    </source>
</reference>
<evidence type="ECO:0000256" key="2">
    <source>
        <dbReference type="ARBA" id="ARBA00022801"/>
    </source>
</evidence>
<gene>
    <name evidence="5" type="ORF">NJ75_02016</name>
</gene>
<dbReference type="InterPro" id="IPR054593">
    <property type="entry name" value="Beta-mannosidase-like_N2"/>
</dbReference>
<organism evidence="5 6">
    <name type="scientific">Novosphingobium subterraneum</name>
    <dbReference type="NCBI Taxonomy" id="48936"/>
    <lineage>
        <taxon>Bacteria</taxon>
        <taxon>Pseudomonadati</taxon>
        <taxon>Pseudomonadota</taxon>
        <taxon>Alphaproteobacteria</taxon>
        <taxon>Sphingomonadales</taxon>
        <taxon>Sphingomonadaceae</taxon>
        <taxon>Novosphingobium</taxon>
    </lineage>
</organism>
<dbReference type="PANTHER" id="PTHR43817:SF1">
    <property type="entry name" value="HYDROLASE, FAMILY 43, PUTATIVE (AFU_ORTHOLOGUE AFUA_3G01660)-RELATED"/>
    <property type="match status" value="1"/>
</dbReference>
<proteinExistence type="predicted"/>
<keyword evidence="6" id="KW-1185">Reference proteome</keyword>
<keyword evidence="2 5" id="KW-0378">Hydrolase</keyword>